<dbReference type="SFLD" id="SFLDS00003">
    <property type="entry name" value="Haloacid_Dehalogenase"/>
    <property type="match status" value="1"/>
</dbReference>
<organism evidence="1 2">
    <name type="scientific">Flavobacterium frigidarium</name>
    <dbReference type="NCBI Taxonomy" id="99286"/>
    <lineage>
        <taxon>Bacteria</taxon>
        <taxon>Pseudomonadati</taxon>
        <taxon>Bacteroidota</taxon>
        <taxon>Flavobacteriia</taxon>
        <taxon>Flavobacteriales</taxon>
        <taxon>Flavobacteriaceae</taxon>
        <taxon>Flavobacterium</taxon>
    </lineage>
</organism>
<evidence type="ECO:0000313" key="2">
    <source>
        <dbReference type="Proteomes" id="UP001568894"/>
    </source>
</evidence>
<dbReference type="InterPro" id="IPR006439">
    <property type="entry name" value="HAD-SF_hydro_IA"/>
</dbReference>
<dbReference type="SFLD" id="SFLDG01129">
    <property type="entry name" value="C1.5:_HAD__Beta-PGM__Phosphata"/>
    <property type="match status" value="1"/>
</dbReference>
<dbReference type="EMBL" id="JASMRN010000006">
    <property type="protein sequence ID" value="MEZ7515435.1"/>
    <property type="molecule type" value="Genomic_DNA"/>
</dbReference>
<name>A0ABV4KFG9_9FLAO</name>
<dbReference type="InterPro" id="IPR041492">
    <property type="entry name" value="HAD_2"/>
</dbReference>
<dbReference type="Pfam" id="PF13419">
    <property type="entry name" value="HAD_2"/>
    <property type="match status" value="1"/>
</dbReference>
<accession>A0ABV4KFG9</accession>
<dbReference type="Gene3D" id="1.10.150.240">
    <property type="entry name" value="Putative phosphatase, domain 2"/>
    <property type="match status" value="1"/>
</dbReference>
<dbReference type="RefSeq" id="WP_371569859.1">
    <property type="nucleotide sequence ID" value="NZ_JASMRN010000006.1"/>
</dbReference>
<keyword evidence="2" id="KW-1185">Reference proteome</keyword>
<dbReference type="GO" id="GO:0016787">
    <property type="term" value="F:hydrolase activity"/>
    <property type="evidence" value="ECO:0007669"/>
    <property type="project" value="UniProtKB-KW"/>
</dbReference>
<dbReference type="Proteomes" id="UP001568894">
    <property type="component" value="Unassembled WGS sequence"/>
</dbReference>
<comment type="caution">
    <text evidence="1">The sequence shown here is derived from an EMBL/GenBank/DDBJ whole genome shotgun (WGS) entry which is preliminary data.</text>
</comment>
<dbReference type="Gene3D" id="3.40.50.1000">
    <property type="entry name" value="HAD superfamily/HAD-like"/>
    <property type="match status" value="1"/>
</dbReference>
<protein>
    <submittedName>
        <fullName evidence="1">HAD-IA family hydrolase</fullName>
    </submittedName>
</protein>
<dbReference type="PANTHER" id="PTHR18901:SF38">
    <property type="entry name" value="PSEUDOURIDINE-5'-PHOSPHATASE"/>
    <property type="match status" value="1"/>
</dbReference>
<dbReference type="InterPro" id="IPR023214">
    <property type="entry name" value="HAD_sf"/>
</dbReference>
<sequence length="217" mass="24731">MIKTVIFDMDGVIVDTEPVHRYAYFQQFSELNVAVTEEMFTSYTGNSTRNTFQKVKETFQLDHDVEDLIQRKRTIFNDAFDNKEDLELLPGVEDLIKDFYNKGMQLILASSASKVTISRVFNRFKLHDYFTHIVSGEDFPMSKPHPAIFEHAASLSIAPKENCIVIEDSTAGIKAAKAAGIYCIAYNSFHSKQQDLSLADKVINHFDELNFENVSQI</sequence>
<proteinExistence type="predicted"/>
<keyword evidence="1" id="KW-0378">Hydrolase</keyword>
<reference evidence="1 2" key="1">
    <citation type="submission" date="2023-05" db="EMBL/GenBank/DDBJ databases">
        <title>Adaptations of aquatic viruses from atmosphere-close ecosystems of the Central Arctic Ocean.</title>
        <authorList>
            <person name="Rahlff J."/>
            <person name="Holmfeldt K."/>
        </authorList>
    </citation>
    <scope>NUCLEOTIDE SEQUENCE [LARGE SCALE GENOMIC DNA]</scope>
    <source>
        <strain evidence="1 2">Arc14</strain>
    </source>
</reference>
<dbReference type="SUPFAM" id="SSF56784">
    <property type="entry name" value="HAD-like"/>
    <property type="match status" value="1"/>
</dbReference>
<dbReference type="NCBIfam" id="TIGR01549">
    <property type="entry name" value="HAD-SF-IA-v1"/>
    <property type="match status" value="1"/>
</dbReference>
<evidence type="ECO:0000313" key="1">
    <source>
        <dbReference type="EMBL" id="MEZ7515435.1"/>
    </source>
</evidence>
<gene>
    <name evidence="1" type="ORF">QO192_09105</name>
</gene>
<dbReference type="InterPro" id="IPR023198">
    <property type="entry name" value="PGP-like_dom2"/>
</dbReference>
<dbReference type="SFLD" id="SFLDG01135">
    <property type="entry name" value="C1.5.6:_HAD__Beta-PGM__Phospha"/>
    <property type="match status" value="1"/>
</dbReference>
<dbReference type="InterPro" id="IPR036412">
    <property type="entry name" value="HAD-like_sf"/>
</dbReference>
<dbReference type="NCBIfam" id="TIGR01509">
    <property type="entry name" value="HAD-SF-IA-v3"/>
    <property type="match status" value="1"/>
</dbReference>
<dbReference type="PANTHER" id="PTHR18901">
    <property type="entry name" value="2-DEOXYGLUCOSE-6-PHOSPHATE PHOSPHATASE 2"/>
    <property type="match status" value="1"/>
</dbReference>